<evidence type="ECO:0000313" key="3">
    <source>
        <dbReference type="Proteomes" id="UP000029891"/>
    </source>
</evidence>
<proteinExistence type="predicted"/>
<accession>A0A097EYR0</accession>
<feature type="compositionally biased region" description="Basic and acidic residues" evidence="1">
    <location>
        <begin position="92"/>
        <end position="112"/>
    </location>
</feature>
<protein>
    <recommendedName>
        <fullName evidence="4">DnaC-like helicase loader</fullName>
    </recommendedName>
</protein>
<feature type="region of interest" description="Disordered" evidence="1">
    <location>
        <begin position="92"/>
        <end position="128"/>
    </location>
</feature>
<evidence type="ECO:0008006" key="4">
    <source>
        <dbReference type="Google" id="ProtNLM"/>
    </source>
</evidence>
<dbReference type="GeneID" id="26624309"/>
<dbReference type="EMBL" id="KM588359">
    <property type="protein sequence ID" value="AIT14573.1"/>
    <property type="molecule type" value="Genomic_DNA"/>
</dbReference>
<dbReference type="KEGG" id="vg:26624309"/>
<dbReference type="Proteomes" id="UP000029891">
    <property type="component" value="Segment"/>
</dbReference>
<gene>
    <name evidence="2" type="primary">65</name>
    <name evidence="2" type="ORF">PBI_CARCHARODON_65</name>
</gene>
<organism evidence="2 3">
    <name type="scientific">Mycobacterium phage Carcharodon</name>
    <dbReference type="NCBI Taxonomy" id="1555233"/>
    <lineage>
        <taxon>Viruses</taxon>
        <taxon>Duplodnaviria</taxon>
        <taxon>Heunggongvirae</taxon>
        <taxon>Uroviricota</taxon>
        <taxon>Caudoviricetes</taxon>
        <taxon>Nclasvirinae</taxon>
        <taxon>Charlievirus</taxon>
        <taxon>Charlievirus Pipsqueaks</taxon>
    </lineage>
</organism>
<evidence type="ECO:0000256" key="1">
    <source>
        <dbReference type="SAM" id="MobiDB-lite"/>
    </source>
</evidence>
<name>A0A097EYR0_9CAUD</name>
<dbReference type="RefSeq" id="YP_009197190.1">
    <property type="nucleotide sequence ID" value="NC_028779.1"/>
</dbReference>
<evidence type="ECO:0000313" key="2">
    <source>
        <dbReference type="EMBL" id="AIT14573.1"/>
    </source>
</evidence>
<reference evidence="2 3" key="1">
    <citation type="submission" date="2014-09" db="EMBL/GenBank/DDBJ databases">
        <authorList>
            <person name="Brannan A.J."/>
            <person name="Lewis N."/>
            <person name="Sims A.D."/>
            <person name="Adams M.W."/>
            <person name="Blackwell H.A."/>
            <person name="Coleman M.K."/>
            <person name="Cook S.E."/>
            <person name="Gardner S.T."/>
            <person name="Katliarou V."/>
            <person name="Lyons V.J."/>
            <person name="Mann D.A."/>
            <person name="McCall D.F."/>
            <person name="McCurdy M.C."/>
            <person name="Murdock C.A."/>
            <person name="Phillips E.M."/>
            <person name="Pitts A.K."/>
            <person name="Policard D."/>
            <person name="Prince J.K."/>
            <person name="Threatt D."/>
            <person name="Serrano M.G."/>
            <person name="Buck G."/>
            <person name="Lee V."/>
            <person name="Wang Y."/>
            <person name="Carvalho R."/>
            <person name="Voegtly L."/>
            <person name="Shi R."/>
            <person name="Duckworth R."/>
            <person name="Johnson A."/>
            <person name="Loviza R."/>
            <person name="Walstead R."/>
            <person name="Shah Z."/>
            <person name="Kiflezghi M."/>
            <person name="Wade K."/>
            <person name="Anders K.R."/>
            <person name="Braun M.A."/>
            <person name="Delesalle V.A."/>
            <person name="Hughes L.E."/>
            <person name="Ware V.C."/>
            <person name="Bradley K.W."/>
            <person name="Barker L.P."/>
            <person name="Asai D.J."/>
            <person name="Bowman C.A."/>
            <person name="Russell D.A."/>
            <person name="Pope W.H."/>
            <person name="Jacobs-Sera D."/>
            <person name="Hendrix R.W."/>
            <person name="Hatfull G.F."/>
        </authorList>
    </citation>
    <scope>NUCLEOTIDE SEQUENCE [LARGE SCALE GENOMIC DNA]</scope>
</reference>
<sequence>MTLATDGITIDASPDTVRAIGQVLKMAAILDDRVTQADAARIAAWSEQVERHNLTESDLLDGLQAFYDSPADHAIGIGDLIHHARAAKRVRIDRESAAERQARQERHDRKAAPEATAALAAGFTPGPVEPTDRLEAARERLQTCVDRESAIAAIREYFAAKAEAQKRPTEARNGVSAPITHGAPEIASAASTAPGIGDFG</sequence>